<proteinExistence type="predicted"/>
<dbReference type="InterPro" id="IPR052942">
    <property type="entry name" value="LPS_cholinephosphotransferase"/>
</dbReference>
<evidence type="ECO:0000313" key="3">
    <source>
        <dbReference type="Proteomes" id="UP000183918"/>
    </source>
</evidence>
<dbReference type="PANTHER" id="PTHR43404:SF2">
    <property type="entry name" value="LIPOPOLYSACCHARIDE CHOLINEPHOSPHOTRANSFERASE LICD"/>
    <property type="match status" value="1"/>
</dbReference>
<dbReference type="OrthoDB" id="9786100at2"/>
<feature type="domain" description="LicD/FKTN/FKRP nucleotidyltransferase" evidence="1">
    <location>
        <begin position="45"/>
        <end position="273"/>
    </location>
</feature>
<dbReference type="GO" id="GO:0009100">
    <property type="term" value="P:glycoprotein metabolic process"/>
    <property type="evidence" value="ECO:0007669"/>
    <property type="project" value="UniProtKB-ARBA"/>
</dbReference>
<dbReference type="EMBL" id="FNPG01000006">
    <property type="protein sequence ID" value="SDX99835.1"/>
    <property type="molecule type" value="Genomic_DNA"/>
</dbReference>
<dbReference type="Proteomes" id="UP000183918">
    <property type="component" value="Unassembled WGS sequence"/>
</dbReference>
<evidence type="ECO:0000259" key="1">
    <source>
        <dbReference type="Pfam" id="PF04991"/>
    </source>
</evidence>
<protein>
    <submittedName>
        <fullName evidence="2">Lipopolysaccharide cholinephosphotransferase</fullName>
    </submittedName>
</protein>
<keyword evidence="3" id="KW-1185">Reference proteome</keyword>
<accession>A0A1H3G9U8</accession>
<organism evidence="2 3">
    <name type="scientific">Lachnobacterium bovis DSM 14045</name>
    <dbReference type="NCBI Taxonomy" id="1122142"/>
    <lineage>
        <taxon>Bacteria</taxon>
        <taxon>Bacillati</taxon>
        <taxon>Bacillota</taxon>
        <taxon>Clostridia</taxon>
        <taxon>Lachnospirales</taxon>
        <taxon>Lachnospiraceae</taxon>
        <taxon>Lachnobacterium</taxon>
    </lineage>
</organism>
<dbReference type="PANTHER" id="PTHR43404">
    <property type="entry name" value="LIPOPOLYSACCHARIDE CHOLINEPHOSPHOTRANSFERASE LICD"/>
    <property type="match status" value="1"/>
</dbReference>
<keyword evidence="2" id="KW-0808">Transferase</keyword>
<reference evidence="2 3" key="1">
    <citation type="submission" date="2016-10" db="EMBL/GenBank/DDBJ databases">
        <authorList>
            <person name="de Groot N.N."/>
        </authorList>
    </citation>
    <scope>NUCLEOTIDE SEQUENCE [LARGE SCALE GENOMIC DNA]</scope>
    <source>
        <strain evidence="2 3">DSM 14045</strain>
    </source>
</reference>
<sequence length="308" mass="36493">MNSFDEIVNEDFLKEEIREDFFIKRSMKRFWATNLRVLTIIKDICKKHGIKYFAAYGTLLGAVRHNGFIPWDDDIDLFMFRKDFIQFQKVALVEMPEGYCIKGFGNGYSPIKFVSNSDRIDEYEKRMKENFGCPYIVGIDIFCIDAIPDDKKERDFFIDVYGMVCDVADHYENYVKEETAAEYLAKIEEFLNCKIDRTGDVKLELWKLSEQLAGIYMDDDTKEVSIIYRFVTNDYKSETYKREWFSDVIEVPFERITINVPNGYSEILKEIYGEDYMIPKKNFAGHTYPCFLNQKEYLEKKFGIKLED</sequence>
<gene>
    <name evidence="2" type="ORF">SAMN02910414_00491</name>
</gene>
<dbReference type="RefSeq" id="WP_074715868.1">
    <property type="nucleotide sequence ID" value="NZ_FNPG01000006.1"/>
</dbReference>
<evidence type="ECO:0000313" key="2">
    <source>
        <dbReference type="EMBL" id="SDX99835.1"/>
    </source>
</evidence>
<dbReference type="AlphaFoldDB" id="A0A1H3G9U8"/>
<dbReference type="GO" id="GO:0016740">
    <property type="term" value="F:transferase activity"/>
    <property type="evidence" value="ECO:0007669"/>
    <property type="project" value="UniProtKB-KW"/>
</dbReference>
<name>A0A1H3G9U8_9FIRM</name>
<dbReference type="InterPro" id="IPR007074">
    <property type="entry name" value="LicD/FKTN/FKRP_NTP_transf"/>
</dbReference>
<dbReference type="Pfam" id="PF04991">
    <property type="entry name" value="LicD"/>
    <property type="match status" value="1"/>
</dbReference>